<keyword evidence="2" id="KW-0732">Signal</keyword>
<reference evidence="4 5" key="1">
    <citation type="submission" date="2021-01" db="EMBL/GenBank/DDBJ databases">
        <title>Identification and Characterization of Corynebacterium sp.</title>
        <authorList>
            <person name="Luo Q."/>
            <person name="Qu P."/>
            <person name="Chen Q."/>
        </authorList>
    </citation>
    <scope>NUCLEOTIDE SEQUENCE [LARGE SCALE GENOMIC DNA]</scope>
    <source>
        <strain evidence="4 5">MC-18</strain>
    </source>
</reference>
<dbReference type="Gene3D" id="2.40.10.10">
    <property type="entry name" value="Trypsin-like serine proteases"/>
    <property type="match status" value="2"/>
</dbReference>
<keyword evidence="4" id="KW-0645">Protease</keyword>
<dbReference type="InterPro" id="IPR043504">
    <property type="entry name" value="Peptidase_S1_PA_chymotrypsin"/>
</dbReference>
<accession>A0AAW5HSS4</accession>
<proteinExistence type="predicted"/>
<dbReference type="EMBL" id="JAEUWV010000003">
    <property type="protein sequence ID" value="MCO6394050.1"/>
    <property type="molecule type" value="Genomic_DNA"/>
</dbReference>
<feature type="region of interest" description="Disordered" evidence="1">
    <location>
        <begin position="256"/>
        <end position="275"/>
    </location>
</feature>
<feature type="domain" description="Peptidase S1" evidence="3">
    <location>
        <begin position="58"/>
        <end position="203"/>
    </location>
</feature>
<gene>
    <name evidence="4" type="ORF">JMN37_03475</name>
</gene>
<dbReference type="RefSeq" id="WP_252931042.1">
    <property type="nucleotide sequence ID" value="NZ_JAEUWV010000003.1"/>
</dbReference>
<organism evidence="4 5">
    <name type="scientific">Corynebacterium lipophilum</name>
    <dbReference type="NCBI Taxonomy" id="2804918"/>
    <lineage>
        <taxon>Bacteria</taxon>
        <taxon>Bacillati</taxon>
        <taxon>Actinomycetota</taxon>
        <taxon>Actinomycetes</taxon>
        <taxon>Mycobacteriales</taxon>
        <taxon>Corynebacteriaceae</taxon>
        <taxon>Corynebacterium</taxon>
    </lineage>
</organism>
<evidence type="ECO:0000313" key="4">
    <source>
        <dbReference type="EMBL" id="MCO6394050.1"/>
    </source>
</evidence>
<evidence type="ECO:0000313" key="5">
    <source>
        <dbReference type="Proteomes" id="UP001205920"/>
    </source>
</evidence>
<keyword evidence="4" id="KW-0378">Hydrolase</keyword>
<comment type="caution">
    <text evidence="4">The sequence shown here is derived from an EMBL/GenBank/DDBJ whole genome shotgun (WGS) entry which is preliminary data.</text>
</comment>
<dbReference type="InterPro" id="IPR009003">
    <property type="entry name" value="Peptidase_S1_PA"/>
</dbReference>
<dbReference type="Proteomes" id="UP001205920">
    <property type="component" value="Unassembled WGS sequence"/>
</dbReference>
<evidence type="ECO:0000256" key="1">
    <source>
        <dbReference type="SAM" id="MobiDB-lite"/>
    </source>
</evidence>
<dbReference type="GO" id="GO:0006508">
    <property type="term" value="P:proteolysis"/>
    <property type="evidence" value="ECO:0007669"/>
    <property type="project" value="UniProtKB-KW"/>
</dbReference>
<keyword evidence="5" id="KW-1185">Reference proteome</keyword>
<feature type="signal peptide" evidence="2">
    <location>
        <begin position="1"/>
        <end position="26"/>
    </location>
</feature>
<dbReference type="InterPro" id="IPR001254">
    <property type="entry name" value="Trypsin_dom"/>
</dbReference>
<dbReference type="SUPFAM" id="SSF50494">
    <property type="entry name" value="Trypsin-like serine proteases"/>
    <property type="match status" value="1"/>
</dbReference>
<dbReference type="Pfam" id="PF00089">
    <property type="entry name" value="Trypsin"/>
    <property type="match status" value="1"/>
</dbReference>
<sequence length="300" mass="31570">MLTRKFISSLAVAACSTAVLVPSATAAPIQPTQGDAISTGYSSCTLGFNDHEAGVSYTAAHCGRDGDRILLVDRKTSRPLSKDIGTLRISPGYDRQYSNDFAWIEWDRGVTMGENIYSGDIKADATSIKRGAKTCYHGETAHTGTNDVTCGKFHRAARGGGGFSATIRSPKSGDSGGPIWIEEQDGAKKFAGVISIGPAFENSTYTRINGIKIDGKDWLWGAPIAQGKAVSQSEASDLVFGAAGINEAGLYDRLLSSDKSSERDSSSKSESSSDMTPGEIAAIVVPIVLALLSLASSIKF</sequence>
<feature type="compositionally biased region" description="Basic and acidic residues" evidence="1">
    <location>
        <begin position="256"/>
        <end position="267"/>
    </location>
</feature>
<feature type="chain" id="PRO_5043980734" evidence="2">
    <location>
        <begin position="27"/>
        <end position="300"/>
    </location>
</feature>
<evidence type="ECO:0000256" key="2">
    <source>
        <dbReference type="SAM" id="SignalP"/>
    </source>
</evidence>
<dbReference type="AlphaFoldDB" id="A0AAW5HSS4"/>
<protein>
    <submittedName>
        <fullName evidence="4">Trypsin-like serine protease</fullName>
    </submittedName>
</protein>
<dbReference type="GO" id="GO:0004252">
    <property type="term" value="F:serine-type endopeptidase activity"/>
    <property type="evidence" value="ECO:0007669"/>
    <property type="project" value="InterPro"/>
</dbReference>
<evidence type="ECO:0000259" key="3">
    <source>
        <dbReference type="Pfam" id="PF00089"/>
    </source>
</evidence>
<name>A0AAW5HSS4_9CORY</name>